<accession>A0A246WPR5</accession>
<dbReference type="InterPro" id="IPR029055">
    <property type="entry name" value="Ntn_hydrolases_N"/>
</dbReference>
<dbReference type="Gene3D" id="1.10.246.130">
    <property type="match status" value="1"/>
</dbReference>
<dbReference type="InterPro" id="IPR052896">
    <property type="entry name" value="GGT-like_enzyme"/>
</dbReference>
<sequence>MLYSKTCIGGMVTAPHHLAAQAGANVLREGGNAVEAMVAAAAAIAVVYPHMNGIGGDGFWVISEPGREPVAIQACGQSAALATKEFYASHGDQSIPTRGPRAALTVAGAIGGWAAALDYAERFGRPLPLKTLLADAIRHAQSGVPVTRSQHELTRDKWNELKDQPGFAATYAQDGIPAQGAVLKQPALASTLARLADAGLDDFYRGDLAATIAAGLEAAGSPLRAADLAAYRAQVLQPLMVQLKSGRVYNLPPPTQGVSALQIIGLFDRLGVQQADGFEHIHGLVEATKRAFILRNRHVTDPAHMSVNAADWLLAEALDQEATHIHPQTAAPWPHPAKPGDTIWMGAADAQGRVVSYIQSIFWEFGSGVVAPDTGVVWQNRGASFTLDEGANQLQPGKLPFHTLNPSLARLNDGRTLAYGTMGGEGQPQTQAAVFTRHVLFGQNLQAAVSAPRWLLGRTWGDVSTNLKIEGRVPAATVEALRRAGHEVQVVEDYTDMMGHAGAVCVHPDGVIEGATDPRADGICAAI</sequence>
<evidence type="ECO:0000313" key="1">
    <source>
        <dbReference type="EMBL" id="OWY27567.1"/>
    </source>
</evidence>
<dbReference type="PANTHER" id="PTHR43881">
    <property type="entry name" value="GAMMA-GLUTAMYLTRANSPEPTIDASE (AFU_ORTHOLOGUE AFUA_4G13580)"/>
    <property type="match status" value="1"/>
</dbReference>
<dbReference type="EMBL" id="NJGU01000010">
    <property type="protein sequence ID" value="OWY27567.1"/>
    <property type="molecule type" value="Genomic_DNA"/>
</dbReference>
<reference evidence="1 2" key="1">
    <citation type="submission" date="2017-06" db="EMBL/GenBank/DDBJ databases">
        <title>Herbaspirillum phytohormonus sp. nov., isolated from the root nodule of Robinia pseudoacacia in lead-zinc mine.</title>
        <authorList>
            <person name="Fan M."/>
            <person name="Lin Y."/>
        </authorList>
    </citation>
    <scope>NUCLEOTIDE SEQUENCE [LARGE SCALE GENOMIC DNA]</scope>
    <source>
        <strain evidence="1 2">HZ10</strain>
    </source>
</reference>
<dbReference type="Pfam" id="PF01019">
    <property type="entry name" value="G_glu_transpept"/>
    <property type="match status" value="1"/>
</dbReference>
<dbReference type="SUPFAM" id="SSF56235">
    <property type="entry name" value="N-terminal nucleophile aminohydrolases (Ntn hydrolases)"/>
    <property type="match status" value="1"/>
</dbReference>
<dbReference type="PRINTS" id="PR01210">
    <property type="entry name" value="GGTRANSPTASE"/>
</dbReference>
<evidence type="ECO:0000313" key="2">
    <source>
        <dbReference type="Proteomes" id="UP000197596"/>
    </source>
</evidence>
<protein>
    <submittedName>
        <fullName evidence="1">Gamma-glutamyltransferase</fullName>
    </submittedName>
</protein>
<dbReference type="RefSeq" id="WP_088752085.1">
    <property type="nucleotide sequence ID" value="NZ_CP193789.1"/>
</dbReference>
<dbReference type="GO" id="GO:0016740">
    <property type="term" value="F:transferase activity"/>
    <property type="evidence" value="ECO:0007669"/>
    <property type="project" value="UniProtKB-KW"/>
</dbReference>
<dbReference type="AlphaFoldDB" id="A0A246WPR5"/>
<proteinExistence type="predicted"/>
<organism evidence="1 2">
    <name type="scientific">Herbaspirillum robiniae</name>
    <dbReference type="NCBI Taxonomy" id="2014887"/>
    <lineage>
        <taxon>Bacteria</taxon>
        <taxon>Pseudomonadati</taxon>
        <taxon>Pseudomonadota</taxon>
        <taxon>Betaproteobacteria</taxon>
        <taxon>Burkholderiales</taxon>
        <taxon>Oxalobacteraceae</taxon>
        <taxon>Herbaspirillum</taxon>
    </lineage>
</organism>
<gene>
    <name evidence="1" type="ORF">CEJ42_18560</name>
</gene>
<dbReference type="InterPro" id="IPR043138">
    <property type="entry name" value="GGT_lsub"/>
</dbReference>
<comment type="caution">
    <text evidence="1">The sequence shown here is derived from an EMBL/GenBank/DDBJ whole genome shotgun (WGS) entry which is preliminary data.</text>
</comment>
<dbReference type="Proteomes" id="UP000197596">
    <property type="component" value="Unassembled WGS sequence"/>
</dbReference>
<dbReference type="InterPro" id="IPR043137">
    <property type="entry name" value="GGT_ssub_C"/>
</dbReference>
<keyword evidence="1" id="KW-0808">Transferase</keyword>
<name>A0A246WPR5_9BURK</name>
<dbReference type="Gene3D" id="3.60.20.40">
    <property type="match status" value="1"/>
</dbReference>
<dbReference type="PANTHER" id="PTHR43881:SF5">
    <property type="entry name" value="GAMMA-GLUTAMYLTRANSPEPTIDASE"/>
    <property type="match status" value="1"/>
</dbReference>